<comment type="caution">
    <text evidence="6">The sequence shown here is derived from an EMBL/GenBank/DDBJ whole genome shotgun (WGS) entry which is preliminary data.</text>
</comment>
<dbReference type="Pfam" id="PF03522">
    <property type="entry name" value="SLC12"/>
    <property type="match status" value="2"/>
</dbReference>
<gene>
    <name evidence="6" type="ORF">CK820_G0043173</name>
</gene>
<keyword evidence="4" id="KW-0472">Membrane</keyword>
<reference evidence="6 7" key="1">
    <citation type="submission" date="2017-12" db="EMBL/GenBank/DDBJ databases">
        <title>High-resolution comparative analysis of great ape genomes.</title>
        <authorList>
            <person name="Pollen A."/>
            <person name="Hastie A."/>
            <person name="Hormozdiari F."/>
            <person name="Dougherty M."/>
            <person name="Liu R."/>
            <person name="Chaisson M."/>
            <person name="Hoppe E."/>
            <person name="Hill C."/>
            <person name="Pang A."/>
            <person name="Hillier L."/>
            <person name="Baker C."/>
            <person name="Armstrong J."/>
            <person name="Shendure J."/>
            <person name="Paten B."/>
            <person name="Wilson R."/>
            <person name="Chao H."/>
            <person name="Schneider V."/>
            <person name="Ventura M."/>
            <person name="Kronenberg Z."/>
            <person name="Murali S."/>
            <person name="Gordon D."/>
            <person name="Cantsilieris S."/>
            <person name="Munson K."/>
            <person name="Nelson B."/>
            <person name="Raja A."/>
            <person name="Underwood J."/>
            <person name="Diekhans M."/>
            <person name="Fiddes I."/>
            <person name="Haussler D."/>
            <person name="Eichler E."/>
        </authorList>
    </citation>
    <scope>NUCLEOTIDE SEQUENCE [LARGE SCALE GENOMIC DNA]</scope>
    <source>
        <strain evidence="6">Yerkes chimp pedigree #C0471</strain>
    </source>
</reference>
<dbReference type="PANTHER" id="PTHR11827:SF47">
    <property type="entry name" value="SOLUTE CARRIER FAMILY 12 MEMBER 7"/>
    <property type="match status" value="1"/>
</dbReference>
<dbReference type="InterPro" id="IPR004842">
    <property type="entry name" value="SLC12A_fam"/>
</dbReference>
<dbReference type="Proteomes" id="UP000236370">
    <property type="component" value="Unassembled WGS sequence"/>
</dbReference>
<feature type="domain" description="SLC12A transporter C-terminal" evidence="5">
    <location>
        <begin position="193"/>
        <end position="412"/>
    </location>
</feature>
<sequence>MLWIASENCLALCPQSSPPHPLHVASVTPALSLSPVCEHTHTHAHTRTHIHTYTHSGLEHRSTPLSLRAFPPAGSTEEVVRVPWPPWVVGVGLCTPFLLLGGRSTNLSCLPQNIRSLMSTEKTKGFCQLVVSSSLRDGMSHLIQSAGLGGLKHNTVLMAWPASWKQEDNPFSWKNFVDTVRDTTAAHQALLVAKNVDSFPQNQERFGGGHVDVWWIVHDGVMLMLLPFLLRQHKVWRKCRMRIFTVAQVDDNSIQMKKDLQMFLYHLRISAEVEVVEMAQLIHDRNTASHTAAAARTQAPPTPDKVQMTWTREKLIAEKYRNRDTSLSGFKDLFSMKPDQSNVRRMHTAVKLNGVVLNKSQDAQLVLLNMPGPPKNRQGDENYMEFLEVLTEGLNRVLLVRGGGREVITIYS</sequence>
<dbReference type="EMBL" id="NBAG03000409">
    <property type="protein sequence ID" value="PNI27670.1"/>
    <property type="molecule type" value="Genomic_DNA"/>
</dbReference>
<accession>A0A2J8JY02</accession>
<dbReference type="InterPro" id="IPR018491">
    <property type="entry name" value="SLC12_C"/>
</dbReference>
<evidence type="ECO:0000256" key="4">
    <source>
        <dbReference type="ARBA" id="ARBA00023136"/>
    </source>
</evidence>
<feature type="domain" description="SLC12A transporter C-terminal" evidence="5">
    <location>
        <begin position="111"/>
        <end position="192"/>
    </location>
</feature>
<keyword evidence="2" id="KW-0812">Transmembrane</keyword>
<keyword evidence="3" id="KW-1133">Transmembrane helix</keyword>
<evidence type="ECO:0000256" key="1">
    <source>
        <dbReference type="ARBA" id="ARBA00004141"/>
    </source>
</evidence>
<proteinExistence type="predicted"/>
<organism evidence="6 7">
    <name type="scientific">Pan troglodytes</name>
    <name type="common">Chimpanzee</name>
    <dbReference type="NCBI Taxonomy" id="9598"/>
    <lineage>
        <taxon>Eukaryota</taxon>
        <taxon>Metazoa</taxon>
        <taxon>Chordata</taxon>
        <taxon>Craniata</taxon>
        <taxon>Vertebrata</taxon>
        <taxon>Euteleostomi</taxon>
        <taxon>Mammalia</taxon>
        <taxon>Eutheria</taxon>
        <taxon>Euarchontoglires</taxon>
        <taxon>Primates</taxon>
        <taxon>Haplorrhini</taxon>
        <taxon>Catarrhini</taxon>
        <taxon>Hominidae</taxon>
        <taxon>Pan</taxon>
    </lineage>
</organism>
<evidence type="ECO:0000313" key="7">
    <source>
        <dbReference type="Proteomes" id="UP000236370"/>
    </source>
</evidence>
<evidence type="ECO:0000259" key="5">
    <source>
        <dbReference type="Pfam" id="PF03522"/>
    </source>
</evidence>
<evidence type="ECO:0000256" key="2">
    <source>
        <dbReference type="ARBA" id="ARBA00022692"/>
    </source>
</evidence>
<dbReference type="GO" id="GO:0016020">
    <property type="term" value="C:membrane"/>
    <property type="evidence" value="ECO:0007669"/>
    <property type="project" value="UniProtKB-SubCell"/>
</dbReference>
<protein>
    <recommendedName>
        <fullName evidence="5">SLC12A transporter C-terminal domain-containing protein</fullName>
    </recommendedName>
</protein>
<name>A0A2J8JY02_PANTR</name>
<comment type="subcellular location">
    <subcellularLocation>
        <location evidence="1">Membrane</location>
        <topology evidence="1">Multi-pass membrane protein</topology>
    </subcellularLocation>
</comment>
<dbReference type="PANTHER" id="PTHR11827">
    <property type="entry name" value="SOLUTE CARRIER FAMILY 12, CATION COTRANSPORTERS"/>
    <property type="match status" value="1"/>
</dbReference>
<dbReference type="GO" id="GO:0015377">
    <property type="term" value="F:chloride:monoatomic cation symporter activity"/>
    <property type="evidence" value="ECO:0007669"/>
    <property type="project" value="InterPro"/>
</dbReference>
<evidence type="ECO:0000256" key="3">
    <source>
        <dbReference type="ARBA" id="ARBA00022989"/>
    </source>
</evidence>
<evidence type="ECO:0000313" key="6">
    <source>
        <dbReference type="EMBL" id="PNI27670.1"/>
    </source>
</evidence>
<dbReference type="AlphaFoldDB" id="A0A2J8JY02"/>